<feature type="compositionally biased region" description="Low complexity" evidence="5">
    <location>
        <begin position="312"/>
        <end position="334"/>
    </location>
</feature>
<name>A0A6P8AM77_PYRGI</name>
<feature type="compositionally biased region" description="Basic and acidic residues" evidence="5">
    <location>
        <begin position="952"/>
        <end position="974"/>
    </location>
</feature>
<keyword evidence="4" id="KW-0788">Thiol protease</keyword>
<dbReference type="KEGG" id="pgri:PgNI_12528"/>
<keyword evidence="2" id="KW-0645">Protease</keyword>
<feature type="compositionally biased region" description="Polar residues" evidence="5">
    <location>
        <begin position="292"/>
        <end position="311"/>
    </location>
</feature>
<feature type="compositionally biased region" description="Polar residues" evidence="5">
    <location>
        <begin position="488"/>
        <end position="512"/>
    </location>
</feature>
<sequence>MSPSKHALSLKQITPLFSQPHVQSHQNFLSSLDKHNKIQRAKLCRIKRDELLQSFRSIECLFALYSPVFQKHISETDCNEWNEFHKVAKEGLRRLNIIIKVTLAWGNEVVTHYNFVSQCRAHCENLRAVAWYNNECQPWAKVVEILNASIRIKIQRNDGRSKVSDSRNPILPQDLAYAKRALKGDVTFVNKPTKELSEDYGFDQHGLIVRRKFAASSLSSSTFHDSPRLIIGNNDQDGFPRPTDPRSASQLSSQAQRDIARDSNVAPTPSGQGPPSLSSRPRTPEAIDFATESPSSLRQCSTHTSPTEDNNSTLIPSTPLPASSASSAAPGLTANETSRQSSSSLMEISPSRSSISENNNHHECTPLTTLSSVPHTVVKSIGCNDASRLPVAFSPSSPSSTSCQQCSRFAESPCVISDPAIPATAPYLSSISHRLLPSSPLATTKFRNSEPSLSPPEKFSYEAKSNMVETPEVACSEDDTAIEQEPSHTATVAFSSTVKATNNPTRSPSTDPNPAFLPPSVSPPSSFHHEITQTLTATSNCRVDGAVKCTVAPCLPTKPELVRKRPGSNSHESSPKKQKENDGDPTTALVTPLRPLSAAASGSHRLDSHATINSTELTPSSPTLAANPWLKDAMLSLDRLDKNKWLNDAIINAYIHVLAKRHGFCFLNSHFLQSVPTLSCKAEYGDPLESDFVLMPIYENHHWYLLVMYKSDTGDTAQNRIFCFLNSLESHPLSSDTSARWIQYLNNLGYQGLVRQRQVKVPQQSNSVDCGVFGLAFAYQIVENLQQFIDSVESGASLGWTIDASKWRRRLRRELELAYGLDSAAPDFKFKNTGHGDDETCADVIPACHAFKAPKALKQALSLATVASFEATAVDLEISHNGTMASVFTTSMPPESTLLLNNDVTSVFTETFPQSTASSQYLTSMSPKFVGSSMTSSPATPTSQSAPVQIVTKKEGQASSKEAAHNTEASDKPLSHHTYTQSSSLNTTAAALFEAFSTLPREKIKKLQAVNPETLNEEVQKALYCTHRVPYGPIEAVNFNSRVAASDFRSALAHLPPLPNLQQLPQSNCLSNPTMKQTSFVTPDGAQHLLSPVPSADHPEMACTIPNPWQAQNRVPSTNSTRQGKLLMKIFSIMNAPAQQCSKGSDSLVEDAAEYSHIVNQDPVQVKFTKDGWGPIFGQVNFIHDLEHDRVFNVPDIPLIVPQPGSQLEADILDFRTMGFSHWEDNVARDQCLLLKEKDFWSSEGLDIFASILENAQQLRSFLRYWFGSRVCEIRHCLWWRSTGPKPIYLKQNTGPNDDQCLAFHILPRDTIVRYFAGSHTASWPGMGQEGSPHFTNFGDDINSYTGTTSSDGITLFDPKINFKVESGTVMTIVLGPSNASEGKGWARLDVKDAAKLKELQRIEKTLGIGWNLS</sequence>
<dbReference type="Pfam" id="PF02902">
    <property type="entry name" value="Peptidase_C48"/>
    <property type="match status" value="1"/>
</dbReference>
<dbReference type="GO" id="GO:0006508">
    <property type="term" value="P:proteolysis"/>
    <property type="evidence" value="ECO:0007669"/>
    <property type="project" value="UniProtKB-KW"/>
</dbReference>
<feature type="compositionally biased region" description="Low complexity" evidence="5">
    <location>
        <begin position="932"/>
        <end position="947"/>
    </location>
</feature>
<protein>
    <recommendedName>
        <fullName evidence="6">Ubiquitin-like protease family profile domain-containing protein</fullName>
    </recommendedName>
</protein>
<evidence type="ECO:0000256" key="4">
    <source>
        <dbReference type="ARBA" id="ARBA00022807"/>
    </source>
</evidence>
<dbReference type="GO" id="GO:0019783">
    <property type="term" value="F:ubiquitin-like protein peptidase activity"/>
    <property type="evidence" value="ECO:0007669"/>
    <property type="project" value="UniProtKB-ARBA"/>
</dbReference>
<evidence type="ECO:0000256" key="5">
    <source>
        <dbReference type="SAM" id="MobiDB-lite"/>
    </source>
</evidence>
<dbReference type="SUPFAM" id="SSF54001">
    <property type="entry name" value="Cysteine proteinases"/>
    <property type="match status" value="1"/>
</dbReference>
<evidence type="ECO:0000259" key="6">
    <source>
        <dbReference type="PROSITE" id="PS50600"/>
    </source>
</evidence>
<keyword evidence="3" id="KW-0378">Hydrolase</keyword>
<comment type="similarity">
    <text evidence="1">Belongs to the peptidase C48 family.</text>
</comment>
<evidence type="ECO:0000313" key="8">
    <source>
        <dbReference type="RefSeq" id="XP_030976001.1"/>
    </source>
</evidence>
<dbReference type="PROSITE" id="PS50600">
    <property type="entry name" value="ULP_PROTEASE"/>
    <property type="match status" value="1"/>
</dbReference>
<dbReference type="PANTHER" id="PTHR46915:SF2">
    <property type="entry name" value="UBIQUITIN-LIKE PROTEASE 4"/>
    <property type="match status" value="1"/>
</dbReference>
<dbReference type="InterPro" id="IPR038765">
    <property type="entry name" value="Papain-like_cys_pep_sf"/>
</dbReference>
<feature type="region of interest" description="Disordered" evidence="5">
    <location>
        <begin position="930"/>
        <end position="981"/>
    </location>
</feature>
<keyword evidence="7" id="KW-1185">Reference proteome</keyword>
<feature type="compositionally biased region" description="Low complexity" evidence="5">
    <location>
        <begin position="247"/>
        <end position="256"/>
    </location>
</feature>
<reference evidence="8" key="1">
    <citation type="journal article" date="2019" name="Mol. Biol. Evol.">
        <title>Blast fungal genomes show frequent chromosomal changes, gene gains and losses, and effector gene turnover.</title>
        <authorList>
            <person name="Gomez Luciano L.B."/>
            <person name="Jason Tsai I."/>
            <person name="Chuma I."/>
            <person name="Tosa Y."/>
            <person name="Chen Y.H."/>
            <person name="Li J.Y."/>
            <person name="Li M.Y."/>
            <person name="Jade Lu M.Y."/>
            <person name="Nakayashiki H."/>
            <person name="Li W.H."/>
        </authorList>
    </citation>
    <scope>NUCLEOTIDE SEQUENCE</scope>
    <source>
        <strain evidence="8">NI907</strain>
    </source>
</reference>
<proteinExistence type="inferred from homology"/>
<feature type="region of interest" description="Disordered" evidence="5">
    <location>
        <begin position="222"/>
        <end position="362"/>
    </location>
</feature>
<reference evidence="8" key="2">
    <citation type="submission" date="2019-10" db="EMBL/GenBank/DDBJ databases">
        <authorList>
            <consortium name="NCBI Genome Project"/>
        </authorList>
    </citation>
    <scope>NUCLEOTIDE SEQUENCE</scope>
    <source>
        <strain evidence="8">NI907</strain>
    </source>
</reference>
<reference evidence="8" key="3">
    <citation type="submission" date="2025-08" db="UniProtKB">
        <authorList>
            <consortium name="RefSeq"/>
        </authorList>
    </citation>
    <scope>IDENTIFICATION</scope>
    <source>
        <strain evidence="8">NI907</strain>
    </source>
</reference>
<accession>A0A6P8AM77</accession>
<organism evidence="7 8">
    <name type="scientific">Pyricularia grisea</name>
    <name type="common">Crabgrass-specific blast fungus</name>
    <name type="synonym">Magnaporthe grisea</name>
    <dbReference type="NCBI Taxonomy" id="148305"/>
    <lineage>
        <taxon>Eukaryota</taxon>
        <taxon>Fungi</taxon>
        <taxon>Dikarya</taxon>
        <taxon>Ascomycota</taxon>
        <taxon>Pezizomycotina</taxon>
        <taxon>Sordariomycetes</taxon>
        <taxon>Sordariomycetidae</taxon>
        <taxon>Magnaporthales</taxon>
        <taxon>Pyriculariaceae</taxon>
        <taxon>Pyricularia</taxon>
    </lineage>
</organism>
<feature type="compositionally biased region" description="Basic and acidic residues" evidence="5">
    <location>
        <begin position="573"/>
        <end position="582"/>
    </location>
</feature>
<evidence type="ECO:0000256" key="2">
    <source>
        <dbReference type="ARBA" id="ARBA00022670"/>
    </source>
</evidence>
<feature type="region of interest" description="Disordered" evidence="5">
    <location>
        <begin position="488"/>
        <end position="527"/>
    </location>
</feature>
<dbReference type="GO" id="GO:0016926">
    <property type="term" value="P:protein desumoylation"/>
    <property type="evidence" value="ECO:0007669"/>
    <property type="project" value="UniProtKB-ARBA"/>
</dbReference>
<dbReference type="PANTHER" id="PTHR46915">
    <property type="entry name" value="UBIQUITIN-LIKE PROTEASE 4-RELATED"/>
    <property type="match status" value="1"/>
</dbReference>
<dbReference type="Proteomes" id="UP000515153">
    <property type="component" value="Unplaced"/>
</dbReference>
<gene>
    <name evidence="8" type="ORF">PgNI_12528</name>
</gene>
<feature type="compositionally biased region" description="Polar residues" evidence="5">
    <location>
        <begin position="335"/>
        <end position="358"/>
    </location>
</feature>
<dbReference type="RefSeq" id="XP_030976001.1">
    <property type="nucleotide sequence ID" value="XM_031132475.1"/>
</dbReference>
<feature type="compositionally biased region" description="Polar residues" evidence="5">
    <location>
        <begin position="265"/>
        <end position="281"/>
    </location>
</feature>
<dbReference type="GO" id="GO:0008234">
    <property type="term" value="F:cysteine-type peptidase activity"/>
    <property type="evidence" value="ECO:0007669"/>
    <property type="project" value="UniProtKB-KW"/>
</dbReference>
<feature type="domain" description="Ubiquitin-like protease family profile" evidence="6">
    <location>
        <begin position="630"/>
        <end position="781"/>
    </location>
</feature>
<dbReference type="Gene3D" id="3.40.395.10">
    <property type="entry name" value="Adenoviral Proteinase, Chain A"/>
    <property type="match status" value="1"/>
</dbReference>
<evidence type="ECO:0000256" key="3">
    <source>
        <dbReference type="ARBA" id="ARBA00022801"/>
    </source>
</evidence>
<feature type="region of interest" description="Disordered" evidence="5">
    <location>
        <begin position="559"/>
        <end position="590"/>
    </location>
</feature>
<evidence type="ECO:0000313" key="7">
    <source>
        <dbReference type="Proteomes" id="UP000515153"/>
    </source>
</evidence>
<evidence type="ECO:0000256" key="1">
    <source>
        <dbReference type="ARBA" id="ARBA00005234"/>
    </source>
</evidence>
<dbReference type="InterPro" id="IPR003653">
    <property type="entry name" value="Peptidase_C48_C"/>
</dbReference>
<dbReference type="GeneID" id="41967378"/>